<comment type="caution">
    <text evidence="1">The sequence shown here is derived from an EMBL/GenBank/DDBJ whole genome shotgun (WGS) entry which is preliminary data.</text>
</comment>
<name>A0ACB7T3U1_HYAAI</name>
<dbReference type="EMBL" id="CM023491">
    <property type="protein sequence ID" value="KAH6941590.1"/>
    <property type="molecule type" value="Genomic_DNA"/>
</dbReference>
<evidence type="ECO:0000313" key="1">
    <source>
        <dbReference type="EMBL" id="KAH6941590.1"/>
    </source>
</evidence>
<organism evidence="1 2">
    <name type="scientific">Hyalomma asiaticum</name>
    <name type="common">Tick</name>
    <dbReference type="NCBI Taxonomy" id="266040"/>
    <lineage>
        <taxon>Eukaryota</taxon>
        <taxon>Metazoa</taxon>
        <taxon>Ecdysozoa</taxon>
        <taxon>Arthropoda</taxon>
        <taxon>Chelicerata</taxon>
        <taxon>Arachnida</taxon>
        <taxon>Acari</taxon>
        <taxon>Parasitiformes</taxon>
        <taxon>Ixodida</taxon>
        <taxon>Ixodoidea</taxon>
        <taxon>Ixodidae</taxon>
        <taxon>Hyalomminae</taxon>
        <taxon>Hyalomma</taxon>
    </lineage>
</organism>
<gene>
    <name evidence="1" type="ORF">HPB50_020483</name>
</gene>
<sequence>MCGPSHGWISEDQPIDLGQQHSRGADQQYIDTQHDGFVGFGAGTLADMTLMRLLLVQVPLFLFSTVYFEAAERGAQPFSSDPWIASTVSRLSSTRVHGSSSVVGGMCGPSHGWISEDQPIDLGQQHSRGADQQYIDTQHDGFVGFGAGTLADMTLMRLLLVQVL</sequence>
<evidence type="ECO:0000313" key="2">
    <source>
        <dbReference type="Proteomes" id="UP000821845"/>
    </source>
</evidence>
<protein>
    <submittedName>
        <fullName evidence="1">Uncharacterized protein</fullName>
    </submittedName>
</protein>
<proteinExistence type="predicted"/>
<accession>A0ACB7T3U1</accession>
<keyword evidence="2" id="KW-1185">Reference proteome</keyword>
<dbReference type="Proteomes" id="UP000821845">
    <property type="component" value="Chromosome 11"/>
</dbReference>
<reference evidence="1" key="1">
    <citation type="submission" date="2020-05" db="EMBL/GenBank/DDBJ databases">
        <title>Large-scale comparative analyses of tick genomes elucidate their genetic diversity and vector capacities.</title>
        <authorList>
            <person name="Jia N."/>
            <person name="Wang J."/>
            <person name="Shi W."/>
            <person name="Du L."/>
            <person name="Sun Y."/>
            <person name="Zhan W."/>
            <person name="Jiang J."/>
            <person name="Wang Q."/>
            <person name="Zhang B."/>
            <person name="Ji P."/>
            <person name="Sakyi L.B."/>
            <person name="Cui X."/>
            <person name="Yuan T."/>
            <person name="Jiang B."/>
            <person name="Yang W."/>
            <person name="Lam T.T.-Y."/>
            <person name="Chang Q."/>
            <person name="Ding S."/>
            <person name="Wang X."/>
            <person name="Zhu J."/>
            <person name="Ruan X."/>
            <person name="Zhao L."/>
            <person name="Wei J."/>
            <person name="Que T."/>
            <person name="Du C."/>
            <person name="Cheng J."/>
            <person name="Dai P."/>
            <person name="Han X."/>
            <person name="Huang E."/>
            <person name="Gao Y."/>
            <person name="Liu J."/>
            <person name="Shao H."/>
            <person name="Ye R."/>
            <person name="Li L."/>
            <person name="Wei W."/>
            <person name="Wang X."/>
            <person name="Wang C."/>
            <person name="Yang T."/>
            <person name="Huo Q."/>
            <person name="Li W."/>
            <person name="Guo W."/>
            <person name="Chen H."/>
            <person name="Zhou L."/>
            <person name="Ni X."/>
            <person name="Tian J."/>
            <person name="Zhou Y."/>
            <person name="Sheng Y."/>
            <person name="Liu T."/>
            <person name="Pan Y."/>
            <person name="Xia L."/>
            <person name="Li J."/>
            <person name="Zhao F."/>
            <person name="Cao W."/>
        </authorList>
    </citation>
    <scope>NUCLEOTIDE SEQUENCE</scope>
    <source>
        <strain evidence="1">Hyas-2018</strain>
    </source>
</reference>